<dbReference type="AlphaFoldDB" id="A0A0F8WT89"/>
<reference evidence="1" key="1">
    <citation type="journal article" date="2015" name="Nature">
        <title>Complex archaea that bridge the gap between prokaryotes and eukaryotes.</title>
        <authorList>
            <person name="Spang A."/>
            <person name="Saw J.H."/>
            <person name="Jorgensen S.L."/>
            <person name="Zaremba-Niedzwiedzka K."/>
            <person name="Martijn J."/>
            <person name="Lind A.E."/>
            <person name="van Eijk R."/>
            <person name="Schleper C."/>
            <person name="Guy L."/>
            <person name="Ettema T.J."/>
        </authorList>
    </citation>
    <scope>NUCLEOTIDE SEQUENCE</scope>
</reference>
<proteinExistence type="predicted"/>
<dbReference type="Gene3D" id="1.10.285.10">
    <property type="entry name" value="Glutamate Dehydrogenase, chain A, domain 3"/>
    <property type="match status" value="1"/>
</dbReference>
<comment type="caution">
    <text evidence="1">The sequence shown here is derived from an EMBL/GenBank/DDBJ whole genome shotgun (WGS) entry which is preliminary data.</text>
</comment>
<dbReference type="EMBL" id="LAZR01067467">
    <property type="protein sequence ID" value="KKK51535.1"/>
    <property type="molecule type" value="Genomic_DNA"/>
</dbReference>
<accession>A0A0F8WT89</accession>
<protein>
    <submittedName>
        <fullName evidence="1">Uncharacterized protein</fullName>
    </submittedName>
</protein>
<name>A0A0F8WT89_9ZZZZ</name>
<gene>
    <name evidence="1" type="ORF">LCGC14_3113990</name>
</gene>
<sequence length="50" mass="5834">MNYIHNTIAQLKHTSPAQCEFYQAVEEVLESLEPILENVSKYQKNAIIQR</sequence>
<feature type="non-terminal residue" evidence="1">
    <location>
        <position position="50"/>
    </location>
</feature>
<organism evidence="1">
    <name type="scientific">marine sediment metagenome</name>
    <dbReference type="NCBI Taxonomy" id="412755"/>
    <lineage>
        <taxon>unclassified sequences</taxon>
        <taxon>metagenomes</taxon>
        <taxon>ecological metagenomes</taxon>
    </lineage>
</organism>
<evidence type="ECO:0000313" key="1">
    <source>
        <dbReference type="EMBL" id="KKK51535.1"/>
    </source>
</evidence>